<dbReference type="InterPro" id="IPR000210">
    <property type="entry name" value="BTB/POZ_dom"/>
</dbReference>
<feature type="domain" description="BTB" evidence="4">
    <location>
        <begin position="376"/>
        <end position="443"/>
    </location>
</feature>
<feature type="repeat" description="RCC1" evidence="3">
    <location>
        <begin position="100"/>
        <end position="152"/>
    </location>
</feature>
<keyword evidence="1" id="KW-0344">Guanine-nucleotide releasing factor</keyword>
<name>A0AAN4Z1Y5_9BILA</name>
<dbReference type="CDD" id="cd18298">
    <property type="entry name" value="BTB_POZ_RCBTB1_2"/>
    <property type="match status" value="1"/>
</dbReference>
<evidence type="ECO:0000256" key="3">
    <source>
        <dbReference type="PROSITE-ProRule" id="PRU00235"/>
    </source>
</evidence>
<dbReference type="EMBL" id="BTRK01000001">
    <property type="protein sequence ID" value="GMR31061.1"/>
    <property type="molecule type" value="Genomic_DNA"/>
</dbReference>
<organism evidence="5 6">
    <name type="scientific">Pristionchus mayeri</name>
    <dbReference type="NCBI Taxonomy" id="1317129"/>
    <lineage>
        <taxon>Eukaryota</taxon>
        <taxon>Metazoa</taxon>
        <taxon>Ecdysozoa</taxon>
        <taxon>Nematoda</taxon>
        <taxon>Chromadorea</taxon>
        <taxon>Rhabditida</taxon>
        <taxon>Rhabditina</taxon>
        <taxon>Diplogasteromorpha</taxon>
        <taxon>Diplogasteroidea</taxon>
        <taxon>Neodiplogasteridae</taxon>
        <taxon>Pristionchus</taxon>
    </lineage>
</organism>
<dbReference type="PANTHER" id="PTHR45982">
    <property type="entry name" value="REGULATOR OF CHROMOSOME CONDENSATION"/>
    <property type="match status" value="1"/>
</dbReference>
<gene>
    <name evidence="5" type="ORF">PMAYCL1PPCAC_01256</name>
</gene>
<dbReference type="Pfam" id="PF25390">
    <property type="entry name" value="WD40_RLD"/>
    <property type="match status" value="1"/>
</dbReference>
<dbReference type="AlphaFoldDB" id="A0AAN4Z1Y5"/>
<dbReference type="InterPro" id="IPR051553">
    <property type="entry name" value="Ran_GTPase-activating"/>
</dbReference>
<protein>
    <recommendedName>
        <fullName evidence="4">BTB domain-containing protein</fullName>
    </recommendedName>
</protein>
<comment type="caution">
    <text evidence="5">The sequence shown here is derived from an EMBL/GenBank/DDBJ whole genome shotgun (WGS) entry which is preliminary data.</text>
</comment>
<dbReference type="SMART" id="SM00225">
    <property type="entry name" value="BTB"/>
    <property type="match status" value="1"/>
</dbReference>
<proteinExistence type="predicted"/>
<dbReference type="Gene3D" id="2.130.10.30">
    <property type="entry name" value="Regulator of chromosome condensation 1/beta-lactamase-inhibitor protein II"/>
    <property type="match status" value="1"/>
</dbReference>
<dbReference type="PRINTS" id="PR00633">
    <property type="entry name" value="RCCNDNSATION"/>
</dbReference>
<evidence type="ECO:0000256" key="1">
    <source>
        <dbReference type="ARBA" id="ARBA00022658"/>
    </source>
</evidence>
<reference evidence="6" key="1">
    <citation type="submission" date="2022-10" db="EMBL/GenBank/DDBJ databases">
        <title>Genome assembly of Pristionchus species.</title>
        <authorList>
            <person name="Yoshida K."/>
            <person name="Sommer R.J."/>
        </authorList>
    </citation>
    <scope>NUCLEOTIDE SEQUENCE [LARGE SCALE GENOMIC DNA]</scope>
    <source>
        <strain evidence="6">RS5460</strain>
    </source>
</reference>
<accession>A0AAN4Z1Y5</accession>
<evidence type="ECO:0000259" key="4">
    <source>
        <dbReference type="PROSITE" id="PS50097"/>
    </source>
</evidence>
<dbReference type="SUPFAM" id="SSF50985">
    <property type="entry name" value="RCC1/BLIP-II"/>
    <property type="match status" value="1"/>
</dbReference>
<evidence type="ECO:0000256" key="2">
    <source>
        <dbReference type="ARBA" id="ARBA00022737"/>
    </source>
</evidence>
<keyword evidence="6" id="KW-1185">Reference proteome</keyword>
<dbReference type="InterPro" id="IPR000408">
    <property type="entry name" value="Reg_chr_condens"/>
</dbReference>
<sequence length="537" mass="58146">QVDQTGRMEEVRRWPLLSLLDDSFIERVASCIVFGSAGCAALILTKNDELFSLGTTTCCGAGVSSSTSFEPVLIEAMSGRGIRQLSCGTGPHVLALAERGEVYSWGHNSHGQLGLAHTCCSQPPTLVLGALAGQRVKSIACGAYHSAALTESGELFTWGLNSSGQLGLGSNVIENSPRQVPFQNRFLKAVACGHKSTMVLTESGEVYAWGSNEHGQIGSGNEVSHHSPFLVETLAKHAVITQIACGYAHSLAVSDTGELFVWGSNHCGQIGCNPLRKKILEPVESAKDIGGISDVAASNACNITVVSNKQGKIFMWGNIRGQTVSNPVETRFSRVDDVFASFASPPVSPRMLSFEGKPERPLVEALRAAFDDPSTADMKVVVDGRTIHVHKALLKMRCAYFRSRLSKQWSEGSGNQIEVADFSYPIYRAFLQWCYTDELNVEPEQALGLLELANCYCEMELKARCAALVERTTSVDNAAALFAAALRHDCPTLEEHAFHFCLMHMTSVTLSDAFTRMEPQAVCCLMQRAAKAGVFKR</sequence>
<dbReference type="InterPro" id="IPR058923">
    <property type="entry name" value="RCC1-like_dom"/>
</dbReference>
<feature type="repeat" description="RCC1" evidence="3">
    <location>
        <begin position="204"/>
        <end position="256"/>
    </location>
</feature>
<dbReference type="PROSITE" id="PS00626">
    <property type="entry name" value="RCC1_2"/>
    <property type="match status" value="1"/>
</dbReference>
<dbReference type="Gene3D" id="3.30.710.10">
    <property type="entry name" value="Potassium Channel Kv1.1, Chain A"/>
    <property type="match status" value="1"/>
</dbReference>
<feature type="repeat" description="RCC1" evidence="3">
    <location>
        <begin position="257"/>
        <end position="308"/>
    </location>
</feature>
<dbReference type="Pfam" id="PF00651">
    <property type="entry name" value="BTB"/>
    <property type="match status" value="1"/>
</dbReference>
<dbReference type="PANTHER" id="PTHR45982:SF1">
    <property type="entry name" value="REGULATOR OF CHROMOSOME CONDENSATION"/>
    <property type="match status" value="1"/>
</dbReference>
<feature type="non-terminal residue" evidence="5">
    <location>
        <position position="1"/>
    </location>
</feature>
<dbReference type="PROSITE" id="PS50097">
    <property type="entry name" value="BTB"/>
    <property type="match status" value="1"/>
</dbReference>
<dbReference type="Proteomes" id="UP001328107">
    <property type="component" value="Unassembled WGS sequence"/>
</dbReference>
<feature type="repeat" description="RCC1" evidence="3">
    <location>
        <begin position="153"/>
        <end position="203"/>
    </location>
</feature>
<dbReference type="PROSITE" id="PS50012">
    <property type="entry name" value="RCC1_3"/>
    <property type="match status" value="4"/>
</dbReference>
<evidence type="ECO:0000313" key="5">
    <source>
        <dbReference type="EMBL" id="GMR31061.1"/>
    </source>
</evidence>
<keyword evidence="2" id="KW-0677">Repeat</keyword>
<evidence type="ECO:0000313" key="6">
    <source>
        <dbReference type="Proteomes" id="UP001328107"/>
    </source>
</evidence>
<dbReference type="InterPro" id="IPR009091">
    <property type="entry name" value="RCC1/BLIP-II"/>
</dbReference>
<dbReference type="SUPFAM" id="SSF54695">
    <property type="entry name" value="POZ domain"/>
    <property type="match status" value="1"/>
</dbReference>
<dbReference type="InterPro" id="IPR011333">
    <property type="entry name" value="SKP1/BTB/POZ_sf"/>
</dbReference>